<keyword evidence="3 6" id="KW-0597">Phosphoprotein</keyword>
<evidence type="ECO:0000256" key="2">
    <source>
        <dbReference type="ARBA" id="ARBA00012438"/>
    </source>
</evidence>
<dbReference type="InterPro" id="IPR000014">
    <property type="entry name" value="PAS"/>
</dbReference>
<dbReference type="PANTHER" id="PTHR43304">
    <property type="entry name" value="PHYTOCHROME-LIKE PROTEIN CPH1"/>
    <property type="match status" value="1"/>
</dbReference>
<dbReference type="InterPro" id="IPR035965">
    <property type="entry name" value="PAS-like_dom_sf"/>
</dbReference>
<dbReference type="SMART" id="SM00086">
    <property type="entry name" value="PAC"/>
    <property type="match status" value="3"/>
</dbReference>
<comment type="catalytic activity">
    <reaction evidence="1">
        <text>ATP + protein L-histidine = ADP + protein N-phospho-L-histidine.</text>
        <dbReference type="EC" id="2.7.13.3"/>
    </reaction>
</comment>
<dbReference type="Gene3D" id="3.40.50.2300">
    <property type="match status" value="1"/>
</dbReference>
<dbReference type="InterPro" id="IPR011006">
    <property type="entry name" value="CheY-like_superfamily"/>
</dbReference>
<dbReference type="SMART" id="SM00091">
    <property type="entry name" value="PAS"/>
    <property type="match status" value="3"/>
</dbReference>
<dbReference type="EMBL" id="JAKGTH010000011">
    <property type="protein sequence ID" value="MCF4102689.1"/>
    <property type="molecule type" value="Genomic_DNA"/>
</dbReference>
<dbReference type="Pfam" id="PF08447">
    <property type="entry name" value="PAS_3"/>
    <property type="match status" value="2"/>
</dbReference>
<name>A0ABS9ELD8_9FLAO</name>
<dbReference type="PROSITE" id="PS50112">
    <property type="entry name" value="PAS"/>
    <property type="match status" value="3"/>
</dbReference>
<organism evidence="10 11">
    <name type="scientific">Gillisia lutea</name>
    <dbReference type="NCBI Taxonomy" id="2909668"/>
    <lineage>
        <taxon>Bacteria</taxon>
        <taxon>Pseudomonadati</taxon>
        <taxon>Bacteroidota</taxon>
        <taxon>Flavobacteriia</taxon>
        <taxon>Flavobacteriales</taxon>
        <taxon>Flavobacteriaceae</taxon>
        <taxon>Gillisia</taxon>
    </lineage>
</organism>
<dbReference type="EC" id="2.7.13.3" evidence="2"/>
<evidence type="ECO:0000259" key="8">
    <source>
        <dbReference type="PROSITE" id="PS50112"/>
    </source>
</evidence>
<gene>
    <name evidence="10" type="ORF">L1I30_13510</name>
</gene>
<dbReference type="InterPro" id="IPR003661">
    <property type="entry name" value="HisK_dim/P_dom"/>
</dbReference>
<dbReference type="CDD" id="cd00130">
    <property type="entry name" value="PAS"/>
    <property type="match status" value="3"/>
</dbReference>
<evidence type="ECO:0000256" key="6">
    <source>
        <dbReference type="PROSITE-ProRule" id="PRU00169"/>
    </source>
</evidence>
<dbReference type="NCBIfam" id="TIGR00229">
    <property type="entry name" value="sensory_box"/>
    <property type="match status" value="3"/>
</dbReference>
<evidence type="ECO:0000256" key="1">
    <source>
        <dbReference type="ARBA" id="ARBA00000085"/>
    </source>
</evidence>
<evidence type="ECO:0000256" key="4">
    <source>
        <dbReference type="ARBA" id="ARBA00022679"/>
    </source>
</evidence>
<feature type="domain" description="PAC" evidence="9">
    <location>
        <begin position="464"/>
        <end position="516"/>
    </location>
</feature>
<dbReference type="SUPFAM" id="SSF52172">
    <property type="entry name" value="CheY-like"/>
    <property type="match status" value="1"/>
</dbReference>
<dbReference type="Pfam" id="PF13426">
    <property type="entry name" value="PAS_9"/>
    <property type="match status" value="1"/>
</dbReference>
<keyword evidence="4" id="KW-0808">Transferase</keyword>
<feature type="domain" description="PAS" evidence="8">
    <location>
        <begin position="140"/>
        <end position="184"/>
    </location>
</feature>
<proteinExistence type="predicted"/>
<comment type="caution">
    <text evidence="10">The sequence shown here is derived from an EMBL/GenBank/DDBJ whole genome shotgun (WGS) entry which is preliminary data.</text>
</comment>
<dbReference type="Gene3D" id="1.10.287.130">
    <property type="match status" value="1"/>
</dbReference>
<dbReference type="PROSITE" id="PS50113">
    <property type="entry name" value="PAC"/>
    <property type="match status" value="1"/>
</dbReference>
<protein>
    <recommendedName>
        <fullName evidence="2">histidine kinase</fullName>
        <ecNumber evidence="2">2.7.13.3</ecNumber>
    </recommendedName>
</protein>
<feature type="domain" description="PAS" evidence="8">
    <location>
        <begin position="263"/>
        <end position="333"/>
    </location>
</feature>
<dbReference type="InterPro" id="IPR052162">
    <property type="entry name" value="Sensor_kinase/Photoreceptor"/>
</dbReference>
<sequence>MHTRLSALEILVIEDHLGDYVLIEDYLSEEHLGIMLSRASTFGEAKIKLSSPTCFDAVLLDLSLPDVDDSEILVKQIVALTKNVPVIVLTGYANKQFGVKTLALGISDYLLKDELDAAKLSKSIFYSIERKKIQYQLSESEKIYKSLFDSSPMPMWVLDKHSLEFIKVNDAAIELYGYSREEFLKMTVRDLWIEEVKLKIETIWSNNIDDLFELEAIHKTKNGSIIHVQIKSNPIEFNGKEARVTLVTNVTAQLEAERTLKLREQRFKALVQDGSELVMILDFDGALKYVSPASNTILGIPSEEFLKHNFFYSIHQDDIKDVQEHIFKLHDNKRIQIPTYRVKTANNRWRWIETIVTNLNDDPAVNGIVANSRDITEFVNQEKKLIESLQRYDIVAKATSDTITDYDVEQNIMNYNEGIETMFGYNRDTVERSREWFQSRIHPEDKERVLAKVAEVYKNGHPTIQIEYRFCCSNGTYKYVLDRSYLVSDTSGKPLRMIGSMQDMTNIHNYIETIENHNARLKEIAWTQSHVVRAPLARIMGIIDLLQNHDNVEDSSQMLEHIITSAQELDIIIRKISNKTELVKQNSLNA</sequence>
<dbReference type="Proteomes" id="UP001179363">
    <property type="component" value="Unassembled WGS sequence"/>
</dbReference>
<dbReference type="PROSITE" id="PS50110">
    <property type="entry name" value="RESPONSE_REGULATORY"/>
    <property type="match status" value="1"/>
</dbReference>
<evidence type="ECO:0000259" key="7">
    <source>
        <dbReference type="PROSITE" id="PS50110"/>
    </source>
</evidence>
<keyword evidence="5" id="KW-0418">Kinase</keyword>
<evidence type="ECO:0000313" key="10">
    <source>
        <dbReference type="EMBL" id="MCF4102689.1"/>
    </source>
</evidence>
<dbReference type="Pfam" id="PF00072">
    <property type="entry name" value="Response_reg"/>
    <property type="match status" value="1"/>
</dbReference>
<dbReference type="SUPFAM" id="SSF47384">
    <property type="entry name" value="Homodimeric domain of signal transducing histidine kinase"/>
    <property type="match status" value="1"/>
</dbReference>
<evidence type="ECO:0000259" key="9">
    <source>
        <dbReference type="PROSITE" id="PS50113"/>
    </source>
</evidence>
<dbReference type="InterPro" id="IPR000700">
    <property type="entry name" value="PAS-assoc_C"/>
</dbReference>
<dbReference type="PANTHER" id="PTHR43304:SF1">
    <property type="entry name" value="PAC DOMAIN-CONTAINING PROTEIN"/>
    <property type="match status" value="1"/>
</dbReference>
<feature type="domain" description="PAS" evidence="8">
    <location>
        <begin position="388"/>
        <end position="460"/>
    </location>
</feature>
<dbReference type="CDD" id="cd00082">
    <property type="entry name" value="HisKA"/>
    <property type="match status" value="1"/>
</dbReference>
<dbReference type="InterPro" id="IPR001789">
    <property type="entry name" value="Sig_transdc_resp-reg_receiver"/>
</dbReference>
<keyword evidence="11" id="KW-1185">Reference proteome</keyword>
<feature type="modified residue" description="4-aspartylphosphate" evidence="6">
    <location>
        <position position="61"/>
    </location>
</feature>
<dbReference type="InterPro" id="IPR013655">
    <property type="entry name" value="PAS_fold_3"/>
</dbReference>
<dbReference type="InterPro" id="IPR036097">
    <property type="entry name" value="HisK_dim/P_sf"/>
</dbReference>
<evidence type="ECO:0000256" key="3">
    <source>
        <dbReference type="ARBA" id="ARBA00022553"/>
    </source>
</evidence>
<dbReference type="SUPFAM" id="SSF55785">
    <property type="entry name" value="PYP-like sensor domain (PAS domain)"/>
    <property type="match status" value="3"/>
</dbReference>
<accession>A0ABS9ELD8</accession>
<dbReference type="RefSeq" id="WP_236134831.1">
    <property type="nucleotide sequence ID" value="NZ_JAKGTH010000011.1"/>
</dbReference>
<evidence type="ECO:0000313" key="11">
    <source>
        <dbReference type="Proteomes" id="UP001179363"/>
    </source>
</evidence>
<dbReference type="SMART" id="SM00448">
    <property type="entry name" value="REC"/>
    <property type="match status" value="1"/>
</dbReference>
<evidence type="ECO:0000256" key="5">
    <source>
        <dbReference type="ARBA" id="ARBA00022777"/>
    </source>
</evidence>
<reference evidence="10" key="1">
    <citation type="submission" date="2022-01" db="EMBL/GenBank/DDBJ databases">
        <title>Gillisia lutea sp. nov., isolated from marine plastic residues from the Malvarosa beach (Valencia, Spain).</title>
        <authorList>
            <person name="Vidal-Verdu A."/>
            <person name="Molina-Menor E."/>
            <person name="Satari L."/>
            <person name="Pascual J."/>
            <person name="Pereto J."/>
            <person name="Porcar M."/>
        </authorList>
    </citation>
    <scope>NUCLEOTIDE SEQUENCE</scope>
    <source>
        <strain evidence="10">M10.2A</strain>
    </source>
</reference>
<dbReference type="InterPro" id="IPR001610">
    <property type="entry name" value="PAC"/>
</dbReference>
<feature type="domain" description="Response regulatory" evidence="7">
    <location>
        <begin position="9"/>
        <end position="127"/>
    </location>
</feature>
<dbReference type="Gene3D" id="3.30.450.20">
    <property type="entry name" value="PAS domain"/>
    <property type="match status" value="3"/>
</dbReference>